<dbReference type="GO" id="GO:0004456">
    <property type="term" value="F:phosphogluconate dehydratase activity"/>
    <property type="evidence" value="ECO:0007669"/>
    <property type="project" value="UniProtKB-EC"/>
</dbReference>
<reference evidence="3" key="1">
    <citation type="submission" date="2019-10" db="EMBL/GenBank/DDBJ databases">
        <authorList>
            <person name="Nor Muhammad N."/>
        </authorList>
    </citation>
    <scope>NUCLEOTIDE SEQUENCE</scope>
</reference>
<evidence type="ECO:0000313" key="3">
    <source>
        <dbReference type="EMBL" id="VWO95621.1"/>
    </source>
</evidence>
<keyword evidence="2" id="KW-1133">Transmembrane helix</keyword>
<sequence length="161" mass="17068">MSSYTPSSESGTDDAVEDGTLSGADVFDTDDCVLSGADAVDDWPLSGADVAPRLGPGRTLRNVNVTGAAPYDDEGDSARLVLKLVVVLVIVLGIKLLLGRTSSPRLWLAINVFFDFGVYAYSEFSELPPCSLSFSPLLLRRLFPRTLAGLSDSAVDPTPTL</sequence>
<keyword evidence="3" id="KW-0456">Lyase</keyword>
<proteinExistence type="predicted"/>
<dbReference type="AlphaFoldDB" id="A0A5K1JVW5"/>
<keyword evidence="2" id="KW-0812">Transmembrane</keyword>
<dbReference type="EC" id="4.2.1.12" evidence="3"/>
<feature type="compositionally biased region" description="Polar residues" evidence="1">
    <location>
        <begin position="1"/>
        <end position="10"/>
    </location>
</feature>
<gene>
    <name evidence="3" type="primary">A0A0H6NEI3</name>
</gene>
<organism evidence="3">
    <name type="scientific">Ganoderma boninense</name>
    <dbReference type="NCBI Taxonomy" id="34458"/>
    <lineage>
        <taxon>Eukaryota</taxon>
        <taxon>Fungi</taxon>
        <taxon>Dikarya</taxon>
        <taxon>Basidiomycota</taxon>
        <taxon>Agaricomycotina</taxon>
        <taxon>Agaricomycetes</taxon>
        <taxon>Polyporales</taxon>
        <taxon>Polyporaceae</taxon>
        <taxon>Ganoderma</taxon>
    </lineage>
</organism>
<name>A0A5K1JVW5_9APHY</name>
<feature type="region of interest" description="Disordered" evidence="1">
    <location>
        <begin position="1"/>
        <end position="20"/>
    </location>
</feature>
<keyword evidence="2" id="KW-0472">Membrane</keyword>
<dbReference type="EMBL" id="LR724985">
    <property type="protein sequence ID" value="VWO95621.1"/>
    <property type="molecule type" value="Genomic_DNA"/>
</dbReference>
<accession>A0A5K1JVW5</accession>
<feature type="transmembrane region" description="Helical" evidence="2">
    <location>
        <begin position="80"/>
        <end position="98"/>
    </location>
</feature>
<protein>
    <submittedName>
        <fullName evidence="3">Phosphogluconate dehydratase (EC)</fullName>
        <ecNumber evidence="3">4.2.1.12</ecNumber>
    </submittedName>
</protein>
<evidence type="ECO:0000256" key="2">
    <source>
        <dbReference type="SAM" id="Phobius"/>
    </source>
</evidence>
<evidence type="ECO:0000256" key="1">
    <source>
        <dbReference type="SAM" id="MobiDB-lite"/>
    </source>
</evidence>